<organism evidence="8 9">
    <name type="scientific">Monodelphis domestica</name>
    <name type="common">Gray short-tailed opossum</name>
    <dbReference type="NCBI Taxonomy" id="13616"/>
    <lineage>
        <taxon>Eukaryota</taxon>
        <taxon>Metazoa</taxon>
        <taxon>Chordata</taxon>
        <taxon>Craniata</taxon>
        <taxon>Vertebrata</taxon>
        <taxon>Euteleostomi</taxon>
        <taxon>Mammalia</taxon>
        <taxon>Metatheria</taxon>
        <taxon>Didelphimorphia</taxon>
        <taxon>Didelphidae</taxon>
        <taxon>Monodelphis</taxon>
    </lineage>
</organism>
<dbReference type="AlphaFoldDB" id="F6W5U6"/>
<dbReference type="OrthoDB" id="8117402at2759"/>
<dbReference type="PROSITE" id="PS50157">
    <property type="entry name" value="ZINC_FINGER_C2H2_2"/>
    <property type="match status" value="10"/>
</dbReference>
<feature type="domain" description="C2H2-type" evidence="7">
    <location>
        <begin position="488"/>
        <end position="515"/>
    </location>
</feature>
<feature type="domain" description="C2H2-type" evidence="7">
    <location>
        <begin position="262"/>
        <end position="289"/>
    </location>
</feature>
<evidence type="ECO:0000259" key="7">
    <source>
        <dbReference type="PROSITE" id="PS50157"/>
    </source>
</evidence>
<dbReference type="PANTHER" id="PTHR24379:SF121">
    <property type="entry name" value="C2H2-TYPE DOMAIN-CONTAINING PROTEIN"/>
    <property type="match status" value="1"/>
</dbReference>
<dbReference type="FunFam" id="3.30.160.60:FF:000849">
    <property type="entry name" value="Zinc finger protein 408"/>
    <property type="match status" value="2"/>
</dbReference>
<feature type="compositionally biased region" description="Basic and acidic residues" evidence="6">
    <location>
        <begin position="206"/>
        <end position="219"/>
    </location>
</feature>
<reference evidence="8" key="2">
    <citation type="submission" date="2025-08" db="UniProtKB">
        <authorList>
            <consortium name="Ensembl"/>
        </authorList>
    </citation>
    <scope>IDENTIFICATION</scope>
</reference>
<evidence type="ECO:0000256" key="5">
    <source>
        <dbReference type="PROSITE-ProRule" id="PRU00042"/>
    </source>
</evidence>
<dbReference type="FunFam" id="3.30.160.60:FF:001308">
    <property type="entry name" value="Zinc finger protein 408"/>
    <property type="match status" value="1"/>
</dbReference>
<dbReference type="OMA" id="ECAICER"/>
<dbReference type="eggNOG" id="KOG1721">
    <property type="taxonomic scope" value="Eukaryota"/>
</dbReference>
<reference evidence="8" key="3">
    <citation type="submission" date="2025-09" db="UniProtKB">
        <authorList>
            <consortium name="Ensembl"/>
        </authorList>
    </citation>
    <scope>IDENTIFICATION</scope>
</reference>
<protein>
    <submittedName>
        <fullName evidence="8">Zinc finger protein 408</fullName>
    </submittedName>
</protein>
<evidence type="ECO:0000256" key="2">
    <source>
        <dbReference type="ARBA" id="ARBA00022737"/>
    </source>
</evidence>
<dbReference type="GO" id="GO:0006357">
    <property type="term" value="P:regulation of transcription by RNA polymerase II"/>
    <property type="evidence" value="ECO:0000318"/>
    <property type="project" value="GO_Central"/>
</dbReference>
<dbReference type="Gene3D" id="2.170.270.10">
    <property type="entry name" value="SET domain"/>
    <property type="match status" value="1"/>
</dbReference>
<dbReference type="Bgee" id="ENSMODG00000019895">
    <property type="expression patterns" value="Expressed in cerebellum and 16 other cell types or tissues"/>
</dbReference>
<dbReference type="SMART" id="SM00355">
    <property type="entry name" value="ZnF_C2H2"/>
    <property type="match status" value="10"/>
</dbReference>
<dbReference type="STRING" id="13616.ENSMODP00000024822"/>
<dbReference type="GO" id="GO:0008270">
    <property type="term" value="F:zinc ion binding"/>
    <property type="evidence" value="ECO:0007669"/>
    <property type="project" value="UniProtKB-KW"/>
</dbReference>
<feature type="domain" description="C2H2-type" evidence="7">
    <location>
        <begin position="349"/>
        <end position="376"/>
    </location>
</feature>
<name>F6W5U6_MONDO</name>
<dbReference type="RefSeq" id="XP_056657830.1">
    <property type="nucleotide sequence ID" value="XM_056801852.1"/>
</dbReference>
<dbReference type="FunFam" id="3.30.160.60:FF:001723">
    <property type="entry name" value="Zinc finger protein 408"/>
    <property type="match status" value="1"/>
</dbReference>
<dbReference type="GeneTree" id="ENSGT00930000151062"/>
<keyword evidence="3 5" id="KW-0863">Zinc-finger</keyword>
<keyword evidence="2" id="KW-0677">Repeat</keyword>
<gene>
    <name evidence="8" type="primary">ZNF408</name>
</gene>
<dbReference type="Gene3D" id="3.30.160.60">
    <property type="entry name" value="Classic Zinc Finger"/>
    <property type="match status" value="10"/>
</dbReference>
<dbReference type="KEGG" id="mdo:100015734"/>
<dbReference type="InterPro" id="IPR046341">
    <property type="entry name" value="SET_dom_sf"/>
</dbReference>
<dbReference type="GO" id="GO:0000981">
    <property type="term" value="F:DNA-binding transcription factor activity, RNA polymerase II-specific"/>
    <property type="evidence" value="ECO:0000318"/>
    <property type="project" value="GO_Central"/>
</dbReference>
<dbReference type="InterPro" id="IPR013087">
    <property type="entry name" value="Znf_C2H2_type"/>
</dbReference>
<dbReference type="Pfam" id="PF00096">
    <property type="entry name" value="zf-C2H2"/>
    <property type="match status" value="8"/>
</dbReference>
<sequence length="604" mass="65795">MLLGLWRDVRVCEQSSGWASLVQQGRRKKEGNVTPVRIGERLHLQVSQTILPGCELLLWPQSPSTGPGHAEEQPLTMESGSGLGTTVLTDGVSPEGDSTEPCTAISPQQGLANKKDTKQSLEFGPKSQGDHMEEEGEKEEEREGRIAPLPDSPAEGTQLPQSNLSIGPGDLSPSNSSSSSAAPGGAPRLSPRLANRSCKLFGPGSPRDRQAGEAEHSDLTKPPGGTARHSSRRYHCTVCSKAFLQLCHLKKHQFVHAGHKPFLCTECGKSYSSEESFKAHMLGHRGVRPFPCPQCDKAYGTRRDLREHQVVHSGARPFTCDQCGKAFARRPSLRLHRKTHQVPAAPTPCPCPICGRHLANQGSLRNHMRLHTGEKPFLCPHCGRAFRQRGNLRGHLRLHTGERPYRCPHCTDAFPQLPELRRHLISHTGEAHLCPVCGKALRDPHTLRAHERLHSGERPFPCPQCGRAYTLATKLRRHLKSHLADKPFRCPTCGMGYTLLQSLKRHQLSHQAKGPSGCTATSAKPSVVLLQAETELVVAPSEEDSSPTPTSPPADVIEISISEGEDRCIVVQEEPGPGHSLVLIPEGMAGFSTVAEVVEVETGP</sequence>
<dbReference type="GO" id="GO:0005634">
    <property type="term" value="C:nucleus"/>
    <property type="evidence" value="ECO:0000318"/>
    <property type="project" value="GO_Central"/>
</dbReference>
<evidence type="ECO:0000313" key="9">
    <source>
        <dbReference type="Proteomes" id="UP000002280"/>
    </source>
</evidence>
<dbReference type="PROSITE" id="PS00028">
    <property type="entry name" value="ZINC_FINGER_C2H2_1"/>
    <property type="match status" value="10"/>
</dbReference>
<dbReference type="PANTHER" id="PTHR24379">
    <property type="entry name" value="KRAB AND ZINC FINGER DOMAIN-CONTAINING"/>
    <property type="match status" value="1"/>
</dbReference>
<evidence type="ECO:0000256" key="1">
    <source>
        <dbReference type="ARBA" id="ARBA00022723"/>
    </source>
</evidence>
<dbReference type="RefSeq" id="XP_007497453.1">
    <property type="nucleotide sequence ID" value="XM_007497391.3"/>
</dbReference>
<dbReference type="GeneID" id="100015734"/>
<dbReference type="FunFam" id="3.30.160.60:FF:001616">
    <property type="entry name" value="zinc finger protein 408 isoform X2"/>
    <property type="match status" value="1"/>
</dbReference>
<feature type="region of interest" description="Disordered" evidence="6">
    <location>
        <begin position="62"/>
        <end position="230"/>
    </location>
</feature>
<dbReference type="SUPFAM" id="SSF57667">
    <property type="entry name" value="beta-beta-alpha zinc fingers"/>
    <property type="match status" value="5"/>
</dbReference>
<dbReference type="RefSeq" id="XP_056657831.1">
    <property type="nucleotide sequence ID" value="XM_056801853.1"/>
</dbReference>
<dbReference type="RefSeq" id="XP_007497451.1">
    <property type="nucleotide sequence ID" value="XM_007497389.3"/>
</dbReference>
<dbReference type="GO" id="GO:0042802">
    <property type="term" value="F:identical protein binding"/>
    <property type="evidence" value="ECO:0007669"/>
    <property type="project" value="Ensembl"/>
</dbReference>
<feature type="domain" description="C2H2-type" evidence="7">
    <location>
        <begin position="405"/>
        <end position="432"/>
    </location>
</feature>
<feature type="domain" description="C2H2-type" evidence="7">
    <location>
        <begin position="318"/>
        <end position="340"/>
    </location>
</feature>
<evidence type="ECO:0000256" key="4">
    <source>
        <dbReference type="ARBA" id="ARBA00022833"/>
    </source>
</evidence>
<keyword evidence="9" id="KW-1185">Reference proteome</keyword>
<dbReference type="FunFam" id="3.30.160.60:FF:001253">
    <property type="entry name" value="Zinc finger protein 408"/>
    <property type="match status" value="1"/>
</dbReference>
<dbReference type="HOGENOM" id="CLU_612437_0_0_1"/>
<feature type="domain" description="C2H2-type" evidence="7">
    <location>
        <begin position="290"/>
        <end position="317"/>
    </location>
</feature>
<accession>F6W5U6</accession>
<feature type="domain" description="C2H2-type" evidence="7">
    <location>
        <begin position="432"/>
        <end position="459"/>
    </location>
</feature>
<feature type="domain" description="C2H2-type" evidence="7">
    <location>
        <begin position="234"/>
        <end position="261"/>
    </location>
</feature>
<dbReference type="FunCoup" id="F6W5U6">
    <property type="interactions" value="1249"/>
</dbReference>
<dbReference type="FunFam" id="3.30.160.60:FF:001101">
    <property type="entry name" value="Zinc finger protein 408"/>
    <property type="match status" value="1"/>
</dbReference>
<dbReference type="InterPro" id="IPR036236">
    <property type="entry name" value="Znf_C2H2_sf"/>
</dbReference>
<feature type="domain" description="C2H2-type" evidence="7">
    <location>
        <begin position="377"/>
        <end position="404"/>
    </location>
</feature>
<dbReference type="InParanoid" id="F6W5U6"/>
<dbReference type="FunFam" id="3.30.160.60:FF:000100">
    <property type="entry name" value="Zinc finger 45-like"/>
    <property type="match status" value="1"/>
</dbReference>
<reference evidence="8 9" key="1">
    <citation type="journal article" date="2007" name="Nature">
        <title>Genome of the marsupial Monodelphis domestica reveals innovation in non-coding sequences.</title>
        <authorList>
            <person name="Mikkelsen T.S."/>
            <person name="Wakefield M.J."/>
            <person name="Aken B."/>
            <person name="Amemiya C.T."/>
            <person name="Chang J.L."/>
            <person name="Duke S."/>
            <person name="Garber M."/>
            <person name="Gentles A.J."/>
            <person name="Goodstadt L."/>
            <person name="Heger A."/>
            <person name="Jurka J."/>
            <person name="Kamal M."/>
            <person name="Mauceli E."/>
            <person name="Searle S.M."/>
            <person name="Sharpe T."/>
            <person name="Baker M.L."/>
            <person name="Batzer M.A."/>
            <person name="Benos P.V."/>
            <person name="Belov K."/>
            <person name="Clamp M."/>
            <person name="Cook A."/>
            <person name="Cuff J."/>
            <person name="Das R."/>
            <person name="Davidow L."/>
            <person name="Deakin J.E."/>
            <person name="Fazzari M.J."/>
            <person name="Glass J.L."/>
            <person name="Grabherr M."/>
            <person name="Greally J.M."/>
            <person name="Gu W."/>
            <person name="Hore T.A."/>
            <person name="Huttley G.A."/>
            <person name="Kleber M."/>
            <person name="Jirtle R.L."/>
            <person name="Koina E."/>
            <person name="Lee J.T."/>
            <person name="Mahony S."/>
            <person name="Marra M.A."/>
            <person name="Miller R.D."/>
            <person name="Nicholls R.D."/>
            <person name="Oda M."/>
            <person name="Papenfuss A.T."/>
            <person name="Parra Z.E."/>
            <person name="Pollock D.D."/>
            <person name="Ray D.A."/>
            <person name="Schein J.E."/>
            <person name="Speed T.P."/>
            <person name="Thompson K."/>
            <person name="VandeBerg J.L."/>
            <person name="Wade C.M."/>
            <person name="Walker J.A."/>
            <person name="Waters P.D."/>
            <person name="Webber C."/>
            <person name="Weidman J.R."/>
            <person name="Xie X."/>
            <person name="Zody M.C."/>
            <person name="Baldwin J."/>
            <person name="Abdouelleil A."/>
            <person name="Abdulkadir J."/>
            <person name="Abebe A."/>
            <person name="Abera B."/>
            <person name="Abreu J."/>
            <person name="Acer S.C."/>
            <person name="Aftuck L."/>
            <person name="Alexander A."/>
            <person name="An P."/>
            <person name="Anderson E."/>
            <person name="Anderson S."/>
            <person name="Arachi H."/>
            <person name="Azer M."/>
            <person name="Bachantsang P."/>
            <person name="Barry A."/>
            <person name="Bayul T."/>
            <person name="Berlin A."/>
            <person name="Bessette D."/>
            <person name="Bloom T."/>
            <person name="Bloom T."/>
            <person name="Boguslavskiy L."/>
            <person name="Bonnet C."/>
            <person name="Boukhgalter B."/>
            <person name="Bourzgui I."/>
            <person name="Brown A."/>
            <person name="Cahill P."/>
            <person name="Channer S."/>
            <person name="Cheshatsang Y."/>
            <person name="Chuda L."/>
            <person name="Citroen M."/>
            <person name="Collymore A."/>
            <person name="Cooke P."/>
            <person name="Costello M."/>
            <person name="D'Aco K."/>
            <person name="Daza R."/>
            <person name="De Haan G."/>
            <person name="DeGray S."/>
            <person name="DeMaso C."/>
            <person name="Dhargay N."/>
            <person name="Dooley K."/>
            <person name="Dooley E."/>
            <person name="Doricent M."/>
            <person name="Dorje P."/>
            <person name="Dorjee K."/>
            <person name="Dupes A."/>
            <person name="Elong R."/>
            <person name="Falk J."/>
            <person name="Farina A."/>
            <person name="Faro S."/>
            <person name="Ferguson D."/>
            <person name="Fisher S."/>
            <person name="Foley C.D."/>
            <person name="Franke A."/>
            <person name="Friedrich D."/>
            <person name="Gadbois L."/>
            <person name="Gearin G."/>
            <person name="Gearin C.R."/>
            <person name="Giannoukos G."/>
            <person name="Goode T."/>
            <person name="Graham J."/>
            <person name="Grandbois E."/>
            <person name="Grewal S."/>
            <person name="Gyaltsen K."/>
            <person name="Hafez N."/>
            <person name="Hagos B."/>
            <person name="Hall J."/>
            <person name="Henson C."/>
            <person name="Hollinger A."/>
            <person name="Honan T."/>
            <person name="Huard M.D."/>
            <person name="Hughes L."/>
            <person name="Hurhula B."/>
            <person name="Husby M.E."/>
            <person name="Kamat A."/>
            <person name="Kanga B."/>
            <person name="Kashin S."/>
            <person name="Khazanovich D."/>
            <person name="Kisner P."/>
            <person name="Lance K."/>
            <person name="Lara M."/>
            <person name="Lee W."/>
            <person name="Lennon N."/>
            <person name="Letendre F."/>
            <person name="LeVine R."/>
            <person name="Lipovsky A."/>
            <person name="Liu X."/>
            <person name="Liu J."/>
            <person name="Liu S."/>
            <person name="Lokyitsang T."/>
            <person name="Lokyitsang Y."/>
            <person name="Lubonja R."/>
            <person name="Lui A."/>
            <person name="MacDonald P."/>
            <person name="Magnisalis V."/>
            <person name="Maru K."/>
            <person name="Matthews C."/>
            <person name="McCusker W."/>
            <person name="McDonough S."/>
            <person name="Mehta T."/>
            <person name="Meldrim J."/>
            <person name="Meneus L."/>
            <person name="Mihai O."/>
            <person name="Mihalev A."/>
            <person name="Mihova T."/>
            <person name="Mittelman R."/>
            <person name="Mlenga V."/>
            <person name="Montmayeur A."/>
            <person name="Mulrain L."/>
            <person name="Navidi A."/>
            <person name="Naylor J."/>
            <person name="Negash T."/>
            <person name="Nguyen T."/>
            <person name="Nguyen N."/>
            <person name="Nicol R."/>
            <person name="Norbu C."/>
            <person name="Norbu N."/>
            <person name="Novod N."/>
            <person name="O'Neill B."/>
            <person name="Osman S."/>
            <person name="Markiewicz E."/>
            <person name="Oyono O.L."/>
            <person name="Patti C."/>
            <person name="Phunkhang P."/>
            <person name="Pierre F."/>
            <person name="Priest M."/>
            <person name="Raghuraman S."/>
            <person name="Rege F."/>
            <person name="Reyes R."/>
            <person name="Rise C."/>
            <person name="Rogov P."/>
            <person name="Ross K."/>
            <person name="Ryan E."/>
            <person name="Settipalli S."/>
            <person name="Shea T."/>
            <person name="Sherpa N."/>
            <person name="Shi L."/>
            <person name="Shih D."/>
            <person name="Sparrow T."/>
            <person name="Spaulding J."/>
            <person name="Stalker J."/>
            <person name="Stange-Thomann N."/>
            <person name="Stavropoulos S."/>
            <person name="Stone C."/>
            <person name="Strader C."/>
            <person name="Tesfaye S."/>
            <person name="Thomson T."/>
            <person name="Thoulutsang Y."/>
            <person name="Thoulutsang D."/>
            <person name="Topham K."/>
            <person name="Topping I."/>
            <person name="Tsamla T."/>
            <person name="Vassiliev H."/>
            <person name="Vo A."/>
            <person name="Wangchuk T."/>
            <person name="Wangdi T."/>
            <person name="Weiand M."/>
            <person name="Wilkinson J."/>
            <person name="Wilson A."/>
            <person name="Yadav S."/>
            <person name="Young G."/>
            <person name="Yu Q."/>
            <person name="Zembek L."/>
            <person name="Zhong D."/>
            <person name="Zimmer A."/>
            <person name="Zwirko Z."/>
            <person name="Jaffe D.B."/>
            <person name="Alvarez P."/>
            <person name="Brockman W."/>
            <person name="Butler J."/>
            <person name="Chin C."/>
            <person name="Gnerre S."/>
            <person name="MacCallum I."/>
            <person name="Graves J.A."/>
            <person name="Ponting C.P."/>
            <person name="Breen M."/>
            <person name="Samollow P.B."/>
            <person name="Lander E.S."/>
            <person name="Lindblad-Toh K."/>
        </authorList>
    </citation>
    <scope>NUCLEOTIDE SEQUENCE [LARGE SCALE GENOMIC DNA]</scope>
</reference>
<feature type="compositionally biased region" description="Polar residues" evidence="6">
    <location>
        <begin position="76"/>
        <end position="88"/>
    </location>
</feature>
<proteinExistence type="predicted"/>
<dbReference type="Ensembl" id="ENSMODT00000025263.4">
    <property type="protein sequence ID" value="ENSMODP00000024822.4"/>
    <property type="gene ID" value="ENSMODG00000019895.4"/>
</dbReference>
<evidence type="ECO:0000256" key="3">
    <source>
        <dbReference type="ARBA" id="ARBA00022771"/>
    </source>
</evidence>
<keyword evidence="1" id="KW-0479">Metal-binding</keyword>
<dbReference type="GO" id="GO:0000977">
    <property type="term" value="F:RNA polymerase II transcription regulatory region sequence-specific DNA binding"/>
    <property type="evidence" value="ECO:0000318"/>
    <property type="project" value="GO_Central"/>
</dbReference>
<dbReference type="Proteomes" id="UP000002280">
    <property type="component" value="Chromosome 5"/>
</dbReference>
<dbReference type="FunFam" id="3.30.160.60:FF:001136">
    <property type="entry name" value="Zinc finger protein 408"/>
    <property type="match status" value="1"/>
</dbReference>
<keyword evidence="4" id="KW-0862">Zinc</keyword>
<dbReference type="CTD" id="79797"/>
<evidence type="ECO:0000256" key="6">
    <source>
        <dbReference type="SAM" id="MobiDB-lite"/>
    </source>
</evidence>
<feature type="compositionally biased region" description="Low complexity" evidence="6">
    <location>
        <begin position="167"/>
        <end position="192"/>
    </location>
</feature>
<evidence type="ECO:0000313" key="8">
    <source>
        <dbReference type="Ensembl" id="ENSMODP00000024822.4"/>
    </source>
</evidence>
<feature type="domain" description="C2H2-type" evidence="7">
    <location>
        <begin position="460"/>
        <end position="487"/>
    </location>
</feature>